<comment type="caution">
    <text evidence="2">The sequence shown here is derived from an EMBL/GenBank/DDBJ whole genome shotgun (WGS) entry which is preliminary data.</text>
</comment>
<dbReference type="Gene3D" id="3.40.50.300">
    <property type="entry name" value="P-loop containing nucleotide triphosphate hydrolases"/>
    <property type="match status" value="1"/>
</dbReference>
<dbReference type="Proteomes" id="UP001500975">
    <property type="component" value="Unassembled WGS sequence"/>
</dbReference>
<evidence type="ECO:0000259" key="1">
    <source>
        <dbReference type="SMART" id="SM00382"/>
    </source>
</evidence>
<dbReference type="CDD" id="cd00009">
    <property type="entry name" value="AAA"/>
    <property type="match status" value="1"/>
</dbReference>
<dbReference type="InterPro" id="IPR011704">
    <property type="entry name" value="ATPase_dyneun-rel_AAA"/>
</dbReference>
<dbReference type="EMBL" id="BAABGJ010000076">
    <property type="protein sequence ID" value="GAA4352602.1"/>
    <property type="molecule type" value="Genomic_DNA"/>
</dbReference>
<keyword evidence="3" id="KW-1185">Reference proteome</keyword>
<protein>
    <submittedName>
        <fullName evidence="2">MoxR family ATPase</fullName>
    </submittedName>
</protein>
<evidence type="ECO:0000313" key="3">
    <source>
        <dbReference type="Proteomes" id="UP001500975"/>
    </source>
</evidence>
<proteinExistence type="predicted"/>
<dbReference type="SUPFAM" id="SSF52540">
    <property type="entry name" value="P-loop containing nucleoside triphosphate hydrolases"/>
    <property type="match status" value="1"/>
</dbReference>
<gene>
    <name evidence="2" type="ORF">GCM10023165_42060</name>
</gene>
<name>A0ABP8I7B0_9BURK</name>
<feature type="domain" description="AAA+ ATPase" evidence="1">
    <location>
        <begin position="27"/>
        <end position="215"/>
    </location>
</feature>
<accession>A0ABP8I7B0</accession>
<dbReference type="SMART" id="SM00382">
    <property type="entry name" value="AAA"/>
    <property type="match status" value="1"/>
</dbReference>
<reference evidence="3" key="1">
    <citation type="journal article" date="2019" name="Int. J. Syst. Evol. Microbiol.">
        <title>The Global Catalogue of Microorganisms (GCM) 10K type strain sequencing project: providing services to taxonomists for standard genome sequencing and annotation.</title>
        <authorList>
            <consortium name="The Broad Institute Genomics Platform"/>
            <consortium name="The Broad Institute Genome Sequencing Center for Infectious Disease"/>
            <person name="Wu L."/>
            <person name="Ma J."/>
        </authorList>
    </citation>
    <scope>NUCLEOTIDE SEQUENCE [LARGE SCALE GENOMIC DNA]</scope>
    <source>
        <strain evidence="3">JCM 17804</strain>
    </source>
</reference>
<sequence length="301" mass="33294">MTLRLDDTTAYVYSPAIILAVNVAMATGRPLLIAGNPGTGKTTLAANVAKLLGWKFYSCVVTSRTRAQDLMWKFDALRRLSDAQASMHSAGSLRPRAAYLEPQALWWAFDADTASRRGAGPAQADVPPASDPQAAVESLCAVVLLDEIDKAEPDVPNDLLEALDAERFTVDALDSPLQVCGRRERVLMMITTNGERELPAAFMRRCVVLKLEPPTANQLVEIANDRFGSERAATHRAIAERLVHLRELSRQQNLREPSTAEYLDALAACERLQVDHRSPRWALLEQTLLWKRDLPLPDANM</sequence>
<dbReference type="PANTHER" id="PTHR42759">
    <property type="entry name" value="MOXR FAMILY PROTEIN"/>
    <property type="match status" value="1"/>
</dbReference>
<dbReference type="InterPro" id="IPR003593">
    <property type="entry name" value="AAA+_ATPase"/>
</dbReference>
<organism evidence="2 3">
    <name type="scientific">Variovorax defluvii</name>
    <dbReference type="NCBI Taxonomy" id="913761"/>
    <lineage>
        <taxon>Bacteria</taxon>
        <taxon>Pseudomonadati</taxon>
        <taxon>Pseudomonadota</taxon>
        <taxon>Betaproteobacteria</taxon>
        <taxon>Burkholderiales</taxon>
        <taxon>Comamonadaceae</taxon>
        <taxon>Variovorax</taxon>
    </lineage>
</organism>
<dbReference type="InterPro" id="IPR027417">
    <property type="entry name" value="P-loop_NTPase"/>
</dbReference>
<evidence type="ECO:0000313" key="2">
    <source>
        <dbReference type="EMBL" id="GAA4352602.1"/>
    </source>
</evidence>
<dbReference type="PANTHER" id="PTHR42759:SF1">
    <property type="entry name" value="MAGNESIUM-CHELATASE SUBUNIT CHLD"/>
    <property type="match status" value="1"/>
</dbReference>
<dbReference type="InterPro" id="IPR050764">
    <property type="entry name" value="CbbQ/NirQ/NorQ/GpvN"/>
</dbReference>
<dbReference type="Pfam" id="PF07728">
    <property type="entry name" value="AAA_5"/>
    <property type="match status" value="1"/>
</dbReference>